<dbReference type="RefSeq" id="WP_152868022.1">
    <property type="nucleotide sequence ID" value="NZ_VMNX01000225.1"/>
</dbReference>
<dbReference type="PANTHER" id="PTHR33840">
    <property type="match status" value="1"/>
</dbReference>
<evidence type="ECO:0000256" key="1">
    <source>
        <dbReference type="SAM" id="MobiDB-lite"/>
    </source>
</evidence>
<name>A0A5N8X2S7_9ACTN</name>
<feature type="domain" description="T6SS Phospholipase effector Tle1-like catalytic" evidence="2">
    <location>
        <begin position="3"/>
        <end position="261"/>
    </location>
</feature>
<comment type="caution">
    <text evidence="3">The sequence shown here is derived from an EMBL/GenBank/DDBJ whole genome shotgun (WGS) entry which is preliminary data.</text>
</comment>
<gene>
    <name evidence="3" type="ORF">FPZ41_37100</name>
</gene>
<dbReference type="InterPro" id="IPR029058">
    <property type="entry name" value="AB_hydrolase_fold"/>
</dbReference>
<feature type="compositionally biased region" description="Basic and acidic residues" evidence="1">
    <location>
        <begin position="338"/>
        <end position="355"/>
    </location>
</feature>
<dbReference type="EMBL" id="VMNX01000225">
    <property type="protein sequence ID" value="MPY53880.1"/>
    <property type="molecule type" value="Genomic_DNA"/>
</dbReference>
<dbReference type="Pfam" id="PF09994">
    <property type="entry name" value="T6SS_Tle1-like_cat"/>
    <property type="match status" value="1"/>
</dbReference>
<evidence type="ECO:0000313" key="3">
    <source>
        <dbReference type="EMBL" id="MPY53880.1"/>
    </source>
</evidence>
<dbReference type="Proteomes" id="UP000373149">
    <property type="component" value="Unassembled WGS sequence"/>
</dbReference>
<sequence length="419" mass="46385">MAKRLIVCCDGTWNLADQPSKTNVTKVALSVRPRSAAGVEQRVYYHSGVGTRRWERLRGGAFGLGLSRNVIAAYRFLVHNYEPGDELYLFGFSRGAFTARSLAGLVRNSGILRRENADRVKEAWALYRNRVERPSGAASTLFRRAFAYEPEIHFIGVWDTVGALGIPVPGPRWLKPVVNLVNRRWAFHDTELSSHVKGAFHALAIDEQRTAFRPTLWSRQPGTTDSEHELRQVWFAGVHSDVGGGYPEASLSDIALLWMLHHARRYGLEFNTAALSPTGPREMSPDRSIAFRVRPLVMGELHDSRTGLYRLAGPLHRPIGRAADGGGPDGSQYLSVPARERHDGDPAYRPPELDRYLDDQADIRLEPVSLDARAADLTRDTLSFLPLPDGTGRPAPDGTDQASPAARDRATPGATDRPT</sequence>
<keyword evidence="4" id="KW-1185">Reference proteome</keyword>
<feature type="region of interest" description="Disordered" evidence="1">
    <location>
        <begin position="378"/>
        <end position="419"/>
    </location>
</feature>
<reference evidence="3 4" key="1">
    <citation type="submission" date="2019-09" db="EMBL/GenBank/DDBJ databases">
        <authorList>
            <person name="Duangmal K."/>
            <person name="Teo W.F.A."/>
            <person name="Lipun K."/>
        </authorList>
    </citation>
    <scope>NUCLEOTIDE SEQUENCE [LARGE SCALE GENOMIC DNA]</scope>
    <source>
        <strain evidence="3 4">K1PN6</strain>
    </source>
</reference>
<dbReference type="PANTHER" id="PTHR33840:SF1">
    <property type="entry name" value="TLE1 PHOSPHOLIPASE DOMAIN-CONTAINING PROTEIN"/>
    <property type="match status" value="1"/>
</dbReference>
<dbReference type="SUPFAM" id="SSF53474">
    <property type="entry name" value="alpha/beta-Hydrolases"/>
    <property type="match status" value="1"/>
</dbReference>
<dbReference type="InterPro" id="IPR018712">
    <property type="entry name" value="Tle1-like_cat"/>
</dbReference>
<proteinExistence type="predicted"/>
<protein>
    <submittedName>
        <fullName evidence="3">DUF2235 domain-containing protein</fullName>
    </submittedName>
</protein>
<evidence type="ECO:0000313" key="4">
    <source>
        <dbReference type="Proteomes" id="UP000373149"/>
    </source>
</evidence>
<organism evidence="3 4">
    <name type="scientific">Streptomyces acidicola</name>
    <dbReference type="NCBI Taxonomy" id="2596892"/>
    <lineage>
        <taxon>Bacteria</taxon>
        <taxon>Bacillati</taxon>
        <taxon>Actinomycetota</taxon>
        <taxon>Actinomycetes</taxon>
        <taxon>Kitasatosporales</taxon>
        <taxon>Streptomycetaceae</taxon>
        <taxon>Streptomyces</taxon>
    </lineage>
</organism>
<feature type="region of interest" description="Disordered" evidence="1">
    <location>
        <begin position="320"/>
        <end position="355"/>
    </location>
</feature>
<accession>A0A5N8X2S7</accession>
<dbReference type="AlphaFoldDB" id="A0A5N8X2S7"/>
<evidence type="ECO:0000259" key="2">
    <source>
        <dbReference type="Pfam" id="PF09994"/>
    </source>
</evidence>